<evidence type="ECO:0000313" key="1">
    <source>
        <dbReference type="EMBL" id="KAG0425005.1"/>
    </source>
</evidence>
<keyword evidence="2" id="KW-1185">Reference proteome</keyword>
<reference evidence="1 2" key="1">
    <citation type="journal article" date="2020" name="Cell">
        <title>Large-Scale Comparative Analyses of Tick Genomes Elucidate Their Genetic Diversity and Vector Capacities.</title>
        <authorList>
            <consortium name="Tick Genome and Microbiome Consortium (TIGMIC)"/>
            <person name="Jia N."/>
            <person name="Wang J."/>
            <person name="Shi W."/>
            <person name="Du L."/>
            <person name="Sun Y."/>
            <person name="Zhan W."/>
            <person name="Jiang J.F."/>
            <person name="Wang Q."/>
            <person name="Zhang B."/>
            <person name="Ji P."/>
            <person name="Bell-Sakyi L."/>
            <person name="Cui X.M."/>
            <person name="Yuan T.T."/>
            <person name="Jiang B.G."/>
            <person name="Yang W.F."/>
            <person name="Lam T.T."/>
            <person name="Chang Q.C."/>
            <person name="Ding S.J."/>
            <person name="Wang X.J."/>
            <person name="Zhu J.G."/>
            <person name="Ruan X.D."/>
            <person name="Zhao L."/>
            <person name="Wei J.T."/>
            <person name="Ye R.Z."/>
            <person name="Que T.C."/>
            <person name="Du C.H."/>
            <person name="Zhou Y.H."/>
            <person name="Cheng J.X."/>
            <person name="Dai P.F."/>
            <person name="Guo W.B."/>
            <person name="Han X.H."/>
            <person name="Huang E.J."/>
            <person name="Li L.F."/>
            <person name="Wei W."/>
            <person name="Gao Y.C."/>
            <person name="Liu J.Z."/>
            <person name="Shao H.Z."/>
            <person name="Wang X."/>
            <person name="Wang C.C."/>
            <person name="Yang T.C."/>
            <person name="Huo Q.B."/>
            <person name="Li W."/>
            <person name="Chen H.Y."/>
            <person name="Chen S.E."/>
            <person name="Zhou L.G."/>
            <person name="Ni X.B."/>
            <person name="Tian J.H."/>
            <person name="Sheng Y."/>
            <person name="Liu T."/>
            <person name="Pan Y.S."/>
            <person name="Xia L.Y."/>
            <person name="Li J."/>
            <person name="Zhao F."/>
            <person name="Cao W.C."/>
        </authorList>
    </citation>
    <scope>NUCLEOTIDE SEQUENCE [LARGE SCALE GENOMIC DNA]</scope>
    <source>
        <strain evidence="1">Iper-2018</strain>
    </source>
</reference>
<sequence>MWLHSNGVIVAEEPAKLLAAQGCRHVFCKGCIMAWLLTNSTCPLCRVSVQAASLVPAHPLIRNMVGNVKVKCRSPGCSARVAASIYTTHLGVCEFKEVPCPHDLCEHRCPRRTLEDHVKTCPHRILTCELGCGAAVSAGQLENHICILKRRLQETTASLEKWKQEASERSQLVKCLENTLAEMTLERDGWQLKAEDASRTLKAYVRASQR</sequence>
<accession>A0AC60PV66</accession>
<name>A0AC60PV66_IXOPE</name>
<dbReference type="EMBL" id="JABSTQ010009907">
    <property type="protein sequence ID" value="KAG0425005.1"/>
    <property type="molecule type" value="Genomic_DNA"/>
</dbReference>
<evidence type="ECO:0000313" key="2">
    <source>
        <dbReference type="Proteomes" id="UP000805193"/>
    </source>
</evidence>
<comment type="caution">
    <text evidence="1">The sequence shown here is derived from an EMBL/GenBank/DDBJ whole genome shotgun (WGS) entry which is preliminary data.</text>
</comment>
<dbReference type="Proteomes" id="UP000805193">
    <property type="component" value="Unassembled WGS sequence"/>
</dbReference>
<gene>
    <name evidence="1" type="ORF">HPB47_027802</name>
</gene>
<organism evidence="1 2">
    <name type="scientific">Ixodes persulcatus</name>
    <name type="common">Taiga tick</name>
    <dbReference type="NCBI Taxonomy" id="34615"/>
    <lineage>
        <taxon>Eukaryota</taxon>
        <taxon>Metazoa</taxon>
        <taxon>Ecdysozoa</taxon>
        <taxon>Arthropoda</taxon>
        <taxon>Chelicerata</taxon>
        <taxon>Arachnida</taxon>
        <taxon>Acari</taxon>
        <taxon>Parasitiformes</taxon>
        <taxon>Ixodida</taxon>
        <taxon>Ixodoidea</taxon>
        <taxon>Ixodidae</taxon>
        <taxon>Ixodinae</taxon>
        <taxon>Ixodes</taxon>
    </lineage>
</organism>
<protein>
    <submittedName>
        <fullName evidence="1">Uncharacterized protein</fullName>
    </submittedName>
</protein>
<proteinExistence type="predicted"/>